<gene>
    <name evidence="2" type="ORF">M0R45_026133</name>
</gene>
<proteinExistence type="predicted"/>
<sequence length="94" mass="10149">MGTTPRLKTPELGSRAGGKDHELVVRWGDGRARWQGSDDGGRERWRRAEREAAGLMRRGEAEHGLRETEHGLWSGGKASVAGHGSNTGSMAVAE</sequence>
<reference evidence="2 3" key="1">
    <citation type="journal article" date="2023" name="G3 (Bethesda)">
        <title>A chromosome-length genome assembly and annotation of blackberry (Rubus argutus, cv. 'Hillquist').</title>
        <authorList>
            <person name="Bruna T."/>
            <person name="Aryal R."/>
            <person name="Dudchenko O."/>
            <person name="Sargent D.J."/>
            <person name="Mead D."/>
            <person name="Buti M."/>
            <person name="Cavallini A."/>
            <person name="Hytonen T."/>
            <person name="Andres J."/>
            <person name="Pham M."/>
            <person name="Weisz D."/>
            <person name="Mascagni F."/>
            <person name="Usai G."/>
            <person name="Natali L."/>
            <person name="Bassil N."/>
            <person name="Fernandez G.E."/>
            <person name="Lomsadze A."/>
            <person name="Armour M."/>
            <person name="Olukolu B."/>
            <person name="Poorten T."/>
            <person name="Britton C."/>
            <person name="Davik J."/>
            <person name="Ashrafi H."/>
            <person name="Aiden E.L."/>
            <person name="Borodovsky M."/>
            <person name="Worthington M."/>
        </authorList>
    </citation>
    <scope>NUCLEOTIDE SEQUENCE [LARGE SCALE GENOMIC DNA]</scope>
    <source>
        <strain evidence="2">PI 553951</strain>
    </source>
</reference>
<evidence type="ECO:0000313" key="2">
    <source>
        <dbReference type="EMBL" id="KAK9929023.1"/>
    </source>
</evidence>
<dbReference type="AlphaFoldDB" id="A0AAW1WZ72"/>
<protein>
    <recommendedName>
        <fullName evidence="4">MHC class I antigen</fullName>
    </recommendedName>
</protein>
<dbReference type="Proteomes" id="UP001457282">
    <property type="component" value="Unassembled WGS sequence"/>
</dbReference>
<accession>A0AAW1WZ72</accession>
<comment type="caution">
    <text evidence="2">The sequence shown here is derived from an EMBL/GenBank/DDBJ whole genome shotgun (WGS) entry which is preliminary data.</text>
</comment>
<keyword evidence="3" id="KW-1185">Reference proteome</keyword>
<evidence type="ECO:0008006" key="4">
    <source>
        <dbReference type="Google" id="ProtNLM"/>
    </source>
</evidence>
<feature type="compositionally biased region" description="Basic and acidic residues" evidence="1">
    <location>
        <begin position="56"/>
        <end position="70"/>
    </location>
</feature>
<evidence type="ECO:0000313" key="3">
    <source>
        <dbReference type="Proteomes" id="UP001457282"/>
    </source>
</evidence>
<evidence type="ECO:0000256" key="1">
    <source>
        <dbReference type="SAM" id="MobiDB-lite"/>
    </source>
</evidence>
<feature type="region of interest" description="Disordered" evidence="1">
    <location>
        <begin position="56"/>
        <end position="94"/>
    </location>
</feature>
<name>A0AAW1WZ72_RUBAR</name>
<feature type="region of interest" description="Disordered" evidence="1">
    <location>
        <begin position="1"/>
        <end position="20"/>
    </location>
</feature>
<feature type="compositionally biased region" description="Polar residues" evidence="1">
    <location>
        <begin position="84"/>
        <end position="94"/>
    </location>
</feature>
<dbReference type="EMBL" id="JBEDUW010000005">
    <property type="protein sequence ID" value="KAK9929023.1"/>
    <property type="molecule type" value="Genomic_DNA"/>
</dbReference>
<organism evidence="2 3">
    <name type="scientific">Rubus argutus</name>
    <name type="common">Southern blackberry</name>
    <dbReference type="NCBI Taxonomy" id="59490"/>
    <lineage>
        <taxon>Eukaryota</taxon>
        <taxon>Viridiplantae</taxon>
        <taxon>Streptophyta</taxon>
        <taxon>Embryophyta</taxon>
        <taxon>Tracheophyta</taxon>
        <taxon>Spermatophyta</taxon>
        <taxon>Magnoliopsida</taxon>
        <taxon>eudicotyledons</taxon>
        <taxon>Gunneridae</taxon>
        <taxon>Pentapetalae</taxon>
        <taxon>rosids</taxon>
        <taxon>fabids</taxon>
        <taxon>Rosales</taxon>
        <taxon>Rosaceae</taxon>
        <taxon>Rosoideae</taxon>
        <taxon>Rosoideae incertae sedis</taxon>
        <taxon>Rubus</taxon>
    </lineage>
</organism>